<keyword evidence="4" id="KW-0804">Transcription</keyword>
<dbReference type="PANTHER" id="PTHR30537">
    <property type="entry name" value="HTH-TYPE TRANSCRIPTIONAL REGULATOR"/>
    <property type="match status" value="1"/>
</dbReference>
<dbReference type="RefSeq" id="WP_227323529.1">
    <property type="nucleotide sequence ID" value="NZ_JAESVB010000019.1"/>
</dbReference>
<dbReference type="InterPro" id="IPR036388">
    <property type="entry name" value="WH-like_DNA-bd_sf"/>
</dbReference>
<comment type="similarity">
    <text evidence="1">Belongs to the LysR transcriptional regulatory family.</text>
</comment>
<accession>A0A963YW05</accession>
<organism evidence="6 7">
    <name type="scientific">Acidisoma silvae</name>
    <dbReference type="NCBI Taxonomy" id="2802396"/>
    <lineage>
        <taxon>Bacteria</taxon>
        <taxon>Pseudomonadati</taxon>
        <taxon>Pseudomonadota</taxon>
        <taxon>Alphaproteobacteria</taxon>
        <taxon>Acetobacterales</taxon>
        <taxon>Acidocellaceae</taxon>
        <taxon>Acidisoma</taxon>
    </lineage>
</organism>
<evidence type="ECO:0000259" key="5">
    <source>
        <dbReference type="PROSITE" id="PS50931"/>
    </source>
</evidence>
<dbReference type="PROSITE" id="PS50931">
    <property type="entry name" value="HTH_LYSR"/>
    <property type="match status" value="1"/>
</dbReference>
<dbReference type="SUPFAM" id="SSF46785">
    <property type="entry name" value="Winged helix' DNA-binding domain"/>
    <property type="match status" value="1"/>
</dbReference>
<keyword evidence="2" id="KW-0805">Transcription regulation</keyword>
<dbReference type="GO" id="GO:0003700">
    <property type="term" value="F:DNA-binding transcription factor activity"/>
    <property type="evidence" value="ECO:0007669"/>
    <property type="project" value="InterPro"/>
</dbReference>
<dbReference type="Gene3D" id="3.40.190.290">
    <property type="match status" value="1"/>
</dbReference>
<evidence type="ECO:0000256" key="2">
    <source>
        <dbReference type="ARBA" id="ARBA00023015"/>
    </source>
</evidence>
<evidence type="ECO:0000313" key="6">
    <source>
        <dbReference type="EMBL" id="MCB8877885.1"/>
    </source>
</evidence>
<sequence>MSTPVSPATLLQLLCFVRVVEAGSFAEAARRLEMTTSGVSKTIARFEAANGIKLLHRSTHSQSLTPEGEALLAEARETLKSVERLEAALAMTAHGGFAGRVRISGPTAFIRSCLIPLVPEFLEAHPQIGIDLRASDAADDLASQGVDVAIRAGSLDGVPGQVAQALFDFPWVACAAPRYLARDGLPHTPAELAQKDLIGYRNGGTGRVQPWRFRAAHSGDEPIRVVPNGRVIADDGLSAWEMVRSGQGIAWAPYWLAAEDLRSGQAVEVLRDFRVETTAMSMLRRERQVPRRTGAAIAFLRKNAWRWTEPGA</sequence>
<dbReference type="InterPro" id="IPR058163">
    <property type="entry name" value="LysR-type_TF_proteobact-type"/>
</dbReference>
<feature type="domain" description="HTH lysR-type" evidence="5">
    <location>
        <begin position="12"/>
        <end position="65"/>
    </location>
</feature>
<dbReference type="SUPFAM" id="SSF53850">
    <property type="entry name" value="Periplasmic binding protein-like II"/>
    <property type="match status" value="1"/>
</dbReference>
<evidence type="ECO:0000256" key="3">
    <source>
        <dbReference type="ARBA" id="ARBA00023125"/>
    </source>
</evidence>
<dbReference type="AlphaFoldDB" id="A0A963YW05"/>
<dbReference type="EMBL" id="JAESVB010000019">
    <property type="protein sequence ID" value="MCB8877885.1"/>
    <property type="molecule type" value="Genomic_DNA"/>
</dbReference>
<dbReference type="InterPro" id="IPR000847">
    <property type="entry name" value="LysR_HTH_N"/>
</dbReference>
<reference evidence="6" key="1">
    <citation type="journal article" date="2021" name="Microorganisms">
        <title>Acidisoma silvae sp. nov. and Acidisomacellulosilytica sp. nov., Two Acidophilic Bacteria Isolated from Decaying Wood, Hydrolyzing Cellulose and Producing Poly-3-hydroxybutyrate.</title>
        <authorList>
            <person name="Mieszkin S."/>
            <person name="Pouder E."/>
            <person name="Uroz S."/>
            <person name="Simon-Colin C."/>
            <person name="Alain K."/>
        </authorList>
    </citation>
    <scope>NUCLEOTIDE SEQUENCE</scope>
    <source>
        <strain evidence="6">HW T2.11</strain>
    </source>
</reference>
<dbReference type="Pfam" id="PF03466">
    <property type="entry name" value="LysR_substrate"/>
    <property type="match status" value="1"/>
</dbReference>
<dbReference type="InterPro" id="IPR005119">
    <property type="entry name" value="LysR_subst-bd"/>
</dbReference>
<dbReference type="FunFam" id="1.10.10.10:FF:000001">
    <property type="entry name" value="LysR family transcriptional regulator"/>
    <property type="match status" value="1"/>
</dbReference>
<reference evidence="6" key="2">
    <citation type="submission" date="2021-01" db="EMBL/GenBank/DDBJ databases">
        <authorList>
            <person name="Mieszkin S."/>
            <person name="Pouder E."/>
            <person name="Alain K."/>
        </authorList>
    </citation>
    <scope>NUCLEOTIDE SEQUENCE</scope>
    <source>
        <strain evidence="6">HW T2.11</strain>
    </source>
</reference>
<keyword evidence="3" id="KW-0238">DNA-binding</keyword>
<evidence type="ECO:0000256" key="1">
    <source>
        <dbReference type="ARBA" id="ARBA00009437"/>
    </source>
</evidence>
<dbReference type="Pfam" id="PF00126">
    <property type="entry name" value="HTH_1"/>
    <property type="match status" value="1"/>
</dbReference>
<proteinExistence type="inferred from homology"/>
<keyword evidence="7" id="KW-1185">Reference proteome</keyword>
<dbReference type="CDD" id="cd08422">
    <property type="entry name" value="PBP2_CrgA_like"/>
    <property type="match status" value="1"/>
</dbReference>
<dbReference type="GO" id="GO:0003677">
    <property type="term" value="F:DNA binding"/>
    <property type="evidence" value="ECO:0007669"/>
    <property type="project" value="UniProtKB-KW"/>
</dbReference>
<dbReference type="PANTHER" id="PTHR30537:SF5">
    <property type="entry name" value="HTH-TYPE TRANSCRIPTIONAL ACTIVATOR TTDR-RELATED"/>
    <property type="match status" value="1"/>
</dbReference>
<comment type="caution">
    <text evidence="6">The sequence shown here is derived from an EMBL/GenBank/DDBJ whole genome shotgun (WGS) entry which is preliminary data.</text>
</comment>
<name>A0A963YW05_9PROT</name>
<protein>
    <submittedName>
        <fullName evidence="6">LysR family transcriptional regulator</fullName>
    </submittedName>
</protein>
<gene>
    <name evidence="6" type="ORF">ASILVAE211_22020</name>
</gene>
<dbReference type="InterPro" id="IPR036390">
    <property type="entry name" value="WH_DNA-bd_sf"/>
</dbReference>
<dbReference type="Proteomes" id="UP000708298">
    <property type="component" value="Unassembled WGS sequence"/>
</dbReference>
<dbReference type="Gene3D" id="1.10.10.10">
    <property type="entry name" value="Winged helix-like DNA-binding domain superfamily/Winged helix DNA-binding domain"/>
    <property type="match status" value="1"/>
</dbReference>
<evidence type="ECO:0000313" key="7">
    <source>
        <dbReference type="Proteomes" id="UP000708298"/>
    </source>
</evidence>
<evidence type="ECO:0000256" key="4">
    <source>
        <dbReference type="ARBA" id="ARBA00023163"/>
    </source>
</evidence>